<evidence type="ECO:0000313" key="2">
    <source>
        <dbReference type="Proteomes" id="UP001595925"/>
    </source>
</evidence>
<proteinExistence type="predicted"/>
<keyword evidence="2" id="KW-1185">Reference proteome</keyword>
<reference evidence="1 2" key="1">
    <citation type="journal article" date="2019" name="Int. J. Syst. Evol. Microbiol.">
        <title>The Global Catalogue of Microorganisms (GCM) 10K type strain sequencing project: providing services to taxonomists for standard genome sequencing and annotation.</title>
        <authorList>
            <consortium name="The Broad Institute Genomics Platform"/>
            <consortium name="The Broad Institute Genome Sequencing Center for Infectious Disease"/>
            <person name="Wu L."/>
            <person name="Ma J."/>
        </authorList>
    </citation>
    <scope>NUCLEOTIDE SEQUENCE [LARGE SCALE GENOMIC DNA]</scope>
    <source>
        <strain evidence="1 2">CGMCC 1.15824</strain>
    </source>
</reference>
<comment type="caution">
    <text evidence="1">The sequence shown here is derived from an EMBL/GenBank/DDBJ whole genome shotgun (WGS) entry which is preliminary data.</text>
</comment>
<evidence type="ECO:0000313" key="1">
    <source>
        <dbReference type="EMBL" id="MFC4989223.1"/>
    </source>
</evidence>
<sequence>MIDCTARTLLDDVDVIGEIVFGNRLFSAPFAIGEQLIDVLASVAERLIVLFREPVRDVFRKCRRSGRWSH</sequence>
<dbReference type="EMBL" id="JBHSJG010000042">
    <property type="protein sequence ID" value="MFC4989223.1"/>
    <property type="molecule type" value="Genomic_DNA"/>
</dbReference>
<dbReference type="AlphaFoldDB" id="A0ABD5QHS1"/>
<dbReference type="Proteomes" id="UP001595925">
    <property type="component" value="Unassembled WGS sequence"/>
</dbReference>
<protein>
    <submittedName>
        <fullName evidence="1">Uncharacterized protein</fullName>
    </submittedName>
</protein>
<gene>
    <name evidence="1" type="ORF">ACFPFO_15910</name>
</gene>
<name>A0ABD5QHS1_9EURY</name>
<accession>A0ABD5QHS1</accession>
<dbReference type="RefSeq" id="WP_224830247.1">
    <property type="nucleotide sequence ID" value="NZ_JAIVEF010000043.1"/>
</dbReference>
<organism evidence="1 2">
    <name type="scientific">Saliphagus infecundisoli</name>
    <dbReference type="NCBI Taxonomy" id="1849069"/>
    <lineage>
        <taxon>Archaea</taxon>
        <taxon>Methanobacteriati</taxon>
        <taxon>Methanobacteriota</taxon>
        <taxon>Stenosarchaea group</taxon>
        <taxon>Halobacteria</taxon>
        <taxon>Halobacteriales</taxon>
        <taxon>Natrialbaceae</taxon>
        <taxon>Saliphagus</taxon>
    </lineage>
</organism>